<gene>
    <name evidence="2" type="ORF">RM877_27645</name>
</gene>
<proteinExistence type="predicted"/>
<evidence type="ECO:0000313" key="3">
    <source>
        <dbReference type="Proteomes" id="UP001183535"/>
    </source>
</evidence>
<sequence length="162" mass="16457">MRIEDPADGGASPYADLAPVGVTPWTTHAAMQDVSFALQERSLMNARTQQAWNDLRSVRRRLLFDLYVYDLGDGPGDGSPAGPPPEPGGTPPAGPVPGAAPGPRTAPVATDAAPDSTGPDSGGPSSTGPGAAPGTGRTAPGAVGPPPSWAVRLLDDLIRFDR</sequence>
<dbReference type="Proteomes" id="UP001183535">
    <property type="component" value="Unassembled WGS sequence"/>
</dbReference>
<name>A0ABD5EVU8_9ACTN</name>
<keyword evidence="3" id="KW-1185">Reference proteome</keyword>
<dbReference type="RefSeq" id="WP_141721445.1">
    <property type="nucleotide sequence ID" value="NZ_JAVRES010000017.1"/>
</dbReference>
<reference evidence="3" key="1">
    <citation type="submission" date="2023-07" db="EMBL/GenBank/DDBJ databases">
        <title>30 novel species of actinomycetes from the DSMZ collection.</title>
        <authorList>
            <person name="Nouioui I."/>
        </authorList>
    </citation>
    <scope>NUCLEOTIDE SEQUENCE [LARGE SCALE GENOMIC DNA]</scope>
    <source>
        <strain evidence="3">DSM 41981</strain>
    </source>
</reference>
<comment type="caution">
    <text evidence="2">The sequence shown here is derived from an EMBL/GenBank/DDBJ whole genome shotgun (WGS) entry which is preliminary data.</text>
</comment>
<evidence type="ECO:0000313" key="2">
    <source>
        <dbReference type="EMBL" id="MDT0438465.1"/>
    </source>
</evidence>
<feature type="compositionally biased region" description="Low complexity" evidence="1">
    <location>
        <begin position="101"/>
        <end position="142"/>
    </location>
</feature>
<dbReference type="EMBL" id="JAVRES010000017">
    <property type="protein sequence ID" value="MDT0438465.1"/>
    <property type="molecule type" value="Genomic_DNA"/>
</dbReference>
<organism evidence="2 3">
    <name type="scientific">Streptomyces doudnae</name>
    <dbReference type="NCBI Taxonomy" id="3075536"/>
    <lineage>
        <taxon>Bacteria</taxon>
        <taxon>Bacillati</taxon>
        <taxon>Actinomycetota</taxon>
        <taxon>Actinomycetes</taxon>
        <taxon>Kitasatosporales</taxon>
        <taxon>Streptomycetaceae</taxon>
        <taxon>Streptomyces</taxon>
    </lineage>
</organism>
<protein>
    <submittedName>
        <fullName evidence="2">Uncharacterized protein</fullName>
    </submittedName>
</protein>
<dbReference type="AlphaFoldDB" id="A0ABD5EVU8"/>
<evidence type="ECO:0000256" key="1">
    <source>
        <dbReference type="SAM" id="MobiDB-lite"/>
    </source>
</evidence>
<accession>A0ABD5EVU8</accession>
<feature type="compositionally biased region" description="Pro residues" evidence="1">
    <location>
        <begin position="81"/>
        <end position="100"/>
    </location>
</feature>
<feature type="region of interest" description="Disordered" evidence="1">
    <location>
        <begin position="72"/>
        <end position="149"/>
    </location>
</feature>